<feature type="non-terminal residue" evidence="1">
    <location>
        <position position="1"/>
    </location>
</feature>
<protein>
    <submittedName>
        <fullName evidence="1">Uncharacterized protein</fullName>
    </submittedName>
</protein>
<organism evidence="1">
    <name type="scientific">Tanacetum cinerariifolium</name>
    <name type="common">Dalmatian daisy</name>
    <name type="synonym">Chrysanthemum cinerariifolium</name>
    <dbReference type="NCBI Taxonomy" id="118510"/>
    <lineage>
        <taxon>Eukaryota</taxon>
        <taxon>Viridiplantae</taxon>
        <taxon>Streptophyta</taxon>
        <taxon>Embryophyta</taxon>
        <taxon>Tracheophyta</taxon>
        <taxon>Spermatophyta</taxon>
        <taxon>Magnoliopsida</taxon>
        <taxon>eudicotyledons</taxon>
        <taxon>Gunneridae</taxon>
        <taxon>Pentapetalae</taxon>
        <taxon>asterids</taxon>
        <taxon>campanulids</taxon>
        <taxon>Asterales</taxon>
        <taxon>Asteraceae</taxon>
        <taxon>Asteroideae</taxon>
        <taxon>Anthemideae</taxon>
        <taxon>Anthemidinae</taxon>
        <taxon>Tanacetum</taxon>
    </lineage>
</organism>
<reference evidence="1" key="1">
    <citation type="journal article" date="2019" name="Sci. Rep.">
        <title>Draft genome of Tanacetum cinerariifolium, the natural source of mosquito coil.</title>
        <authorList>
            <person name="Yamashiro T."/>
            <person name="Shiraishi A."/>
            <person name="Satake H."/>
            <person name="Nakayama K."/>
        </authorList>
    </citation>
    <scope>NUCLEOTIDE SEQUENCE</scope>
</reference>
<dbReference type="AlphaFoldDB" id="A0A699VSQ5"/>
<gene>
    <name evidence="1" type="ORF">Tci_910186</name>
</gene>
<accession>A0A699VSQ5</accession>
<name>A0A699VSQ5_TANCI</name>
<dbReference type="EMBL" id="BKCJ011497508">
    <property type="protein sequence ID" value="GFD38217.1"/>
    <property type="molecule type" value="Genomic_DNA"/>
</dbReference>
<sequence length="95" mass="10730">VVDPELRTTSASLVKELIPFIDCYIGIVEQPQMDRKDSMLVAQTIPSLDTHHQAPAYRLDVAGLRTPHELQQKPSYEGTDYALFSSEHGHLREIN</sequence>
<comment type="caution">
    <text evidence="1">The sequence shown here is derived from an EMBL/GenBank/DDBJ whole genome shotgun (WGS) entry which is preliminary data.</text>
</comment>
<proteinExistence type="predicted"/>
<evidence type="ECO:0000313" key="1">
    <source>
        <dbReference type="EMBL" id="GFD38217.1"/>
    </source>
</evidence>